<gene>
    <name evidence="5" type="ORF">TPELB_19620</name>
</gene>
<keyword evidence="6" id="KW-1185">Reference proteome</keyword>
<dbReference type="SUPFAM" id="SSF53163">
    <property type="entry name" value="HybD-like"/>
    <property type="match status" value="1"/>
</dbReference>
<keyword evidence="3" id="KW-0064">Aspartyl protease</keyword>
<dbReference type="InterPro" id="IPR023430">
    <property type="entry name" value="Pept_HybD-like_dom_sf"/>
</dbReference>
<dbReference type="PANTHER" id="PTHR30302">
    <property type="entry name" value="HYDROGENASE 1 MATURATION PROTEASE"/>
    <property type="match status" value="1"/>
</dbReference>
<evidence type="ECO:0008006" key="7">
    <source>
        <dbReference type="Google" id="ProtNLM"/>
    </source>
</evidence>
<reference evidence="5 6" key="1">
    <citation type="submission" date="2024-04" db="EMBL/GenBank/DDBJ databases">
        <title>Isolation and characterization of novel acetogenic strains of the genera Terrisporobacter and Acetoanaerobium.</title>
        <authorList>
            <person name="Boeer T."/>
            <person name="Schueler M.A."/>
            <person name="Lueschen A."/>
            <person name="Eysell L."/>
            <person name="Droege J."/>
            <person name="Heinemann M."/>
            <person name="Engelhardt L."/>
            <person name="Basen M."/>
            <person name="Daniel R."/>
        </authorList>
    </citation>
    <scope>NUCLEOTIDE SEQUENCE [LARGE SCALE GENOMIC DNA]</scope>
    <source>
        <strain evidence="5 6">ELB</strain>
    </source>
</reference>
<evidence type="ECO:0000313" key="6">
    <source>
        <dbReference type="Proteomes" id="UP001477947"/>
    </source>
</evidence>
<protein>
    <recommendedName>
        <fullName evidence="7">Hydrogenase maturation protease</fullName>
    </recommendedName>
</protein>
<evidence type="ECO:0000256" key="1">
    <source>
        <dbReference type="ARBA" id="ARBA00006814"/>
    </source>
</evidence>
<dbReference type="EMBL" id="CP154622">
    <property type="protein sequence ID" value="XAM41649.1"/>
    <property type="molecule type" value="Genomic_DNA"/>
</dbReference>
<evidence type="ECO:0000313" key="5">
    <source>
        <dbReference type="EMBL" id="XAM41649.1"/>
    </source>
</evidence>
<dbReference type="CDD" id="cd00518">
    <property type="entry name" value="H2MP"/>
    <property type="match status" value="1"/>
</dbReference>
<keyword evidence="4" id="KW-0378">Hydrolase</keyword>
<keyword evidence="2" id="KW-0645">Protease</keyword>
<dbReference type="Gene3D" id="3.40.50.1450">
    <property type="entry name" value="HybD-like"/>
    <property type="match status" value="1"/>
</dbReference>
<evidence type="ECO:0000256" key="3">
    <source>
        <dbReference type="ARBA" id="ARBA00022750"/>
    </source>
</evidence>
<sequence length="154" mass="17703">MIKVFGIGNILLGDDGIGVYVIENIKEKLIKLNKNINVIIGETDYLYCLEEIRKDDLVIIVDSTYFGKKAGTITLFDLKECDQFIDNINSQHEINLVKALRCEKSYIKGYLIGVEVHKVEYSLEICNELKKEFDILCKEIFYIIEKISSNTNII</sequence>
<dbReference type="NCBIfam" id="TIGR00072">
    <property type="entry name" value="hydrog_prot"/>
    <property type="match status" value="1"/>
</dbReference>
<name>A0ABZ3FF80_9FIRM</name>
<proteinExistence type="inferred from homology"/>
<comment type="similarity">
    <text evidence="1">Belongs to the peptidase A31 family.</text>
</comment>
<evidence type="ECO:0000256" key="2">
    <source>
        <dbReference type="ARBA" id="ARBA00022670"/>
    </source>
</evidence>
<dbReference type="Proteomes" id="UP001477947">
    <property type="component" value="Chromosome"/>
</dbReference>
<evidence type="ECO:0000256" key="4">
    <source>
        <dbReference type="ARBA" id="ARBA00022801"/>
    </source>
</evidence>
<dbReference type="PANTHER" id="PTHR30302:SF1">
    <property type="entry name" value="HYDROGENASE 2 MATURATION PROTEASE"/>
    <property type="match status" value="1"/>
</dbReference>
<accession>A0ABZ3FF80</accession>
<dbReference type="InterPro" id="IPR000671">
    <property type="entry name" value="Peptidase_A31"/>
</dbReference>
<dbReference type="PRINTS" id="PR00446">
    <property type="entry name" value="HYDRGNUPTAKE"/>
</dbReference>
<dbReference type="RefSeq" id="WP_343339523.1">
    <property type="nucleotide sequence ID" value="NZ_CP154622.1"/>
</dbReference>
<organism evidence="5 6">
    <name type="scientific">Terrisporobacter petrolearius</name>
    <dbReference type="NCBI Taxonomy" id="1460447"/>
    <lineage>
        <taxon>Bacteria</taxon>
        <taxon>Bacillati</taxon>
        <taxon>Bacillota</taxon>
        <taxon>Clostridia</taxon>
        <taxon>Peptostreptococcales</taxon>
        <taxon>Peptostreptococcaceae</taxon>
        <taxon>Terrisporobacter</taxon>
    </lineage>
</organism>
<dbReference type="Pfam" id="PF01750">
    <property type="entry name" value="HycI"/>
    <property type="match status" value="1"/>
</dbReference>